<dbReference type="CDD" id="cd01949">
    <property type="entry name" value="GGDEF"/>
    <property type="match status" value="1"/>
</dbReference>
<dbReference type="Gene3D" id="3.30.450.40">
    <property type="match status" value="2"/>
</dbReference>
<dbReference type="Gene3D" id="3.30.70.270">
    <property type="match status" value="1"/>
</dbReference>
<dbReference type="InterPro" id="IPR001633">
    <property type="entry name" value="EAL_dom"/>
</dbReference>
<gene>
    <name evidence="5" type="ORF">OMP39_04140</name>
</gene>
<feature type="domain" description="PAC" evidence="2">
    <location>
        <begin position="385"/>
        <end position="437"/>
    </location>
</feature>
<dbReference type="SUPFAM" id="SSF141868">
    <property type="entry name" value="EAL domain-like"/>
    <property type="match status" value="1"/>
</dbReference>
<dbReference type="PANTHER" id="PTHR44757">
    <property type="entry name" value="DIGUANYLATE CYCLASE DGCP"/>
    <property type="match status" value="1"/>
</dbReference>
<dbReference type="InterPro" id="IPR029787">
    <property type="entry name" value="Nucleotide_cyclase"/>
</dbReference>
<dbReference type="Pfam" id="PF13185">
    <property type="entry name" value="GAF_2"/>
    <property type="match status" value="2"/>
</dbReference>
<accession>A0ABY6MUT7</accession>
<evidence type="ECO:0000259" key="3">
    <source>
        <dbReference type="PROSITE" id="PS50883"/>
    </source>
</evidence>
<dbReference type="InterPro" id="IPR013656">
    <property type="entry name" value="PAS_4"/>
</dbReference>
<dbReference type="InterPro" id="IPR000014">
    <property type="entry name" value="PAS"/>
</dbReference>
<dbReference type="SUPFAM" id="SSF55785">
    <property type="entry name" value="PYP-like sensor domain (PAS domain)"/>
    <property type="match status" value="4"/>
</dbReference>
<feature type="domain" description="PAC" evidence="2">
    <location>
        <begin position="801"/>
        <end position="853"/>
    </location>
</feature>
<feature type="domain" description="GGDEF" evidence="4">
    <location>
        <begin position="885"/>
        <end position="1018"/>
    </location>
</feature>
<dbReference type="InterPro" id="IPR043128">
    <property type="entry name" value="Rev_trsase/Diguanyl_cyclase"/>
</dbReference>
<dbReference type="SUPFAM" id="SSF55073">
    <property type="entry name" value="Nucleotide cyclase"/>
    <property type="match status" value="1"/>
</dbReference>
<evidence type="ECO:0000313" key="6">
    <source>
        <dbReference type="Proteomes" id="UP001163266"/>
    </source>
</evidence>
<keyword evidence="6" id="KW-1185">Reference proteome</keyword>
<dbReference type="InterPro" id="IPR001610">
    <property type="entry name" value="PAC"/>
</dbReference>
<feature type="domain" description="PAS" evidence="1">
    <location>
        <begin position="736"/>
        <end position="799"/>
    </location>
</feature>
<dbReference type="PROSITE" id="PS50112">
    <property type="entry name" value="PAS"/>
    <property type="match status" value="4"/>
</dbReference>
<feature type="domain" description="PAC" evidence="2">
    <location>
        <begin position="84"/>
        <end position="134"/>
    </location>
</feature>
<dbReference type="SMART" id="SM00267">
    <property type="entry name" value="GGDEF"/>
    <property type="match status" value="1"/>
</dbReference>
<dbReference type="EMBL" id="CP110257">
    <property type="protein sequence ID" value="UZD55778.1"/>
    <property type="molecule type" value="Genomic_DNA"/>
</dbReference>
<dbReference type="PROSITE" id="PS50113">
    <property type="entry name" value="PAC"/>
    <property type="match status" value="4"/>
</dbReference>
<dbReference type="NCBIfam" id="TIGR00229">
    <property type="entry name" value="sensory_box"/>
    <property type="match status" value="4"/>
</dbReference>
<dbReference type="SMART" id="SM00065">
    <property type="entry name" value="GAF"/>
    <property type="match status" value="2"/>
</dbReference>
<evidence type="ECO:0000259" key="4">
    <source>
        <dbReference type="PROSITE" id="PS50887"/>
    </source>
</evidence>
<dbReference type="PROSITE" id="PS50887">
    <property type="entry name" value="GGDEF"/>
    <property type="match status" value="1"/>
</dbReference>
<dbReference type="CDD" id="cd00130">
    <property type="entry name" value="PAS"/>
    <property type="match status" value="4"/>
</dbReference>
<dbReference type="SMART" id="SM00091">
    <property type="entry name" value="PAS"/>
    <property type="match status" value="4"/>
</dbReference>
<dbReference type="InterPro" id="IPR000700">
    <property type="entry name" value="PAS-assoc_C"/>
</dbReference>
<dbReference type="SMART" id="SM00052">
    <property type="entry name" value="EAL"/>
    <property type="match status" value="1"/>
</dbReference>
<evidence type="ECO:0000259" key="2">
    <source>
        <dbReference type="PROSITE" id="PS50113"/>
    </source>
</evidence>
<dbReference type="InterPro" id="IPR035919">
    <property type="entry name" value="EAL_sf"/>
</dbReference>
<dbReference type="RefSeq" id="WP_264893532.1">
    <property type="nucleotide sequence ID" value="NZ_CP110257.1"/>
</dbReference>
<dbReference type="InterPro" id="IPR013655">
    <property type="entry name" value="PAS_fold_3"/>
</dbReference>
<dbReference type="PANTHER" id="PTHR44757:SF2">
    <property type="entry name" value="BIOFILM ARCHITECTURE MAINTENANCE PROTEIN MBAA"/>
    <property type="match status" value="1"/>
</dbReference>
<organism evidence="5 6">
    <name type="scientific">Caldimonas aquatica</name>
    <dbReference type="NCBI Taxonomy" id="376175"/>
    <lineage>
        <taxon>Bacteria</taxon>
        <taxon>Pseudomonadati</taxon>
        <taxon>Pseudomonadota</taxon>
        <taxon>Betaproteobacteria</taxon>
        <taxon>Burkholderiales</taxon>
        <taxon>Sphaerotilaceae</taxon>
        <taxon>Caldimonas</taxon>
    </lineage>
</organism>
<feature type="domain" description="PAS" evidence="1">
    <location>
        <begin position="346"/>
        <end position="381"/>
    </location>
</feature>
<evidence type="ECO:0000313" key="5">
    <source>
        <dbReference type="EMBL" id="UZD55778.1"/>
    </source>
</evidence>
<feature type="domain" description="PAS" evidence="1">
    <location>
        <begin position="18"/>
        <end position="71"/>
    </location>
</feature>
<proteinExistence type="predicted"/>
<dbReference type="InterPro" id="IPR052155">
    <property type="entry name" value="Biofilm_reg_signaling"/>
</dbReference>
<dbReference type="Pfam" id="PF08447">
    <property type="entry name" value="PAS_3"/>
    <property type="match status" value="3"/>
</dbReference>
<dbReference type="Gene3D" id="3.20.20.450">
    <property type="entry name" value="EAL domain"/>
    <property type="match status" value="1"/>
</dbReference>
<dbReference type="InterPro" id="IPR003018">
    <property type="entry name" value="GAF"/>
</dbReference>
<protein>
    <submittedName>
        <fullName evidence="5">EAL domain-containing protein</fullName>
    </submittedName>
</protein>
<sequence>MPPADRSPNADLAWVGQLANATATAILVHRGGEFVFVNRAACELTGYSQSELRHMQFWELAHPEDRELLRERGLARSHGLDVPHRYELRILHRNGEVRWVDLSACRIDWQGQPAVLGTAYDITEARLAQVGLERLMRLYALLSQTNLALLRSRTARELFEAVCQAAVHQGGLRFAWVGLDRGPGEFLSVAARCGEDAGYLERVLQGDFRNMPGPMRQAIETGEVVAVGDFARDPRTAKRWEHARKAGIACMAALPVRVRGKSIGALGLYSSEPGWFSESTLSTLQAMSWDIAFALDHQASEAEREQALVQLRLAQQALVSSPVLLFRCRADDGMTIDYVSDNVRRLGHEPAALVGRRFTDLVHPADLMVLSEKIARQVEAGADEFTEVYRMLNARAEPVWVEDLSVVTRDEHGRALYYQCTVHDITERKRAEDALRRSEQHLSDLVEGIEGIVWEADATSLRFSYVSPQAERILGYPVSQWLHQPDFWVAHLHPDDREQTERICRVATEAGQDHDLEYRMVAADGRVVWLRDIVRVVQDDGGPMRLRGLMIDVTERRLAMEWQQHYGWVLERVVQGAAPDELLDGLARFIESQCVAARCAVVALSEDGERLELVAAPTLPAEYAASLDGRLASDVDGGPVAWAAQQRARVVVDSVRDWGESAVWRDRALAAGIGSVWVEPVLTDEGQVLAVIALHRADAHRPTPEEERAVSHVTHLCALALERARQRDALRLAGVVFEHSGQALLVLDRQLRVLAVNPALHRLTGHDAQQLIGRTLDVLVVPSGEHGLHELARKAEQGRPHEGELSLATRDARSLPMWASLSPVVDAESKVRRYVLALTDLSEHKSQAARIERLAFYDSLTGLPNRALFFDRLKQALAAHERDGQGRTLMMIDLDRFKEVNDSLGHEAGDALLAQLAQRLESVLRHSETLARYGGDEFLVLVEGDASQCGAQVAERLLRVLREPIRVAGQELSVDASIGIAGCPQDGKALDELFKAADIAMYRAKQSGGGFRFYSAEMGRQTERSAALMRELKRALREPGQLALHFQPLVDLRDGRLCGAEALLRWTHPELGPVPPAEFIPVAERGGLIVSLGEWVIAEAARWLAHWAAEGACLPGRLAINISALQLDKVEFTERTVELLRHAGVQPDQVELEVTESSLIQDPEHTAHVLDGLKAQGFAVAIDDFGTGYSSLAYLKRFAVDKLKIDMSFVRDMLTDRNDRAIVAAIVAMARSLELDTLAEGVELPEQAEALRAMGCLQAQGWHYGKAIPGDEFAERWLQPLAVASA</sequence>
<feature type="domain" description="EAL" evidence="3">
    <location>
        <begin position="1025"/>
        <end position="1281"/>
    </location>
</feature>
<dbReference type="NCBIfam" id="TIGR00254">
    <property type="entry name" value="GGDEF"/>
    <property type="match status" value="1"/>
</dbReference>
<evidence type="ECO:0000259" key="1">
    <source>
        <dbReference type="PROSITE" id="PS50112"/>
    </source>
</evidence>
<dbReference type="SMART" id="SM00086">
    <property type="entry name" value="PAC"/>
    <property type="match status" value="4"/>
</dbReference>
<feature type="domain" description="PAC" evidence="2">
    <location>
        <begin position="514"/>
        <end position="565"/>
    </location>
</feature>
<feature type="domain" description="PAS" evidence="1">
    <location>
        <begin position="438"/>
        <end position="511"/>
    </location>
</feature>
<name>A0ABY6MUT7_9BURK</name>
<dbReference type="SUPFAM" id="SSF55781">
    <property type="entry name" value="GAF domain-like"/>
    <property type="match status" value="2"/>
</dbReference>
<dbReference type="Pfam" id="PF08448">
    <property type="entry name" value="PAS_4"/>
    <property type="match status" value="1"/>
</dbReference>
<dbReference type="CDD" id="cd01948">
    <property type="entry name" value="EAL"/>
    <property type="match status" value="1"/>
</dbReference>
<dbReference type="PROSITE" id="PS50883">
    <property type="entry name" value="EAL"/>
    <property type="match status" value="1"/>
</dbReference>
<dbReference type="Proteomes" id="UP001163266">
    <property type="component" value="Chromosome"/>
</dbReference>
<dbReference type="Gene3D" id="3.30.450.20">
    <property type="entry name" value="PAS domain"/>
    <property type="match status" value="4"/>
</dbReference>
<dbReference type="InterPro" id="IPR035965">
    <property type="entry name" value="PAS-like_dom_sf"/>
</dbReference>
<dbReference type="InterPro" id="IPR029016">
    <property type="entry name" value="GAF-like_dom_sf"/>
</dbReference>
<reference evidence="5" key="1">
    <citation type="submission" date="2022-10" db="EMBL/GenBank/DDBJ databases">
        <title>Complete genome sequence of Schlegelella aquatica LMG 23380.</title>
        <authorList>
            <person name="Musilova J."/>
            <person name="Kourilova X."/>
            <person name="Bezdicek M."/>
            <person name="Hermankova K."/>
            <person name="Obruca S."/>
            <person name="Sedlar K."/>
        </authorList>
    </citation>
    <scope>NUCLEOTIDE SEQUENCE</scope>
    <source>
        <strain evidence="5">LMG 23380</strain>
    </source>
</reference>
<dbReference type="Pfam" id="PF00563">
    <property type="entry name" value="EAL"/>
    <property type="match status" value="1"/>
</dbReference>
<dbReference type="InterPro" id="IPR000160">
    <property type="entry name" value="GGDEF_dom"/>
</dbReference>
<dbReference type="Pfam" id="PF00990">
    <property type="entry name" value="GGDEF"/>
    <property type="match status" value="1"/>
</dbReference>